<dbReference type="InterPro" id="IPR000639">
    <property type="entry name" value="Epox_hydrolase-like"/>
</dbReference>
<dbReference type="FunFam" id="3.40.50.1820:FF:000205">
    <property type="entry name" value="Non-haem bromoperoxidase BPO-A2"/>
    <property type="match status" value="1"/>
</dbReference>
<dbReference type="EMBL" id="CP029159">
    <property type="protein sequence ID" value="QKM71330.1"/>
    <property type="molecule type" value="Genomic_DNA"/>
</dbReference>
<dbReference type="Proteomes" id="UP000005940">
    <property type="component" value="Chromosome"/>
</dbReference>
<comment type="similarity">
    <text evidence="3">Belongs to the AB hydrolase superfamily. Bacterial non-heme haloperoxidase / perhydrolase family.</text>
</comment>
<reference evidence="5 6" key="1">
    <citation type="journal article" date="2012" name="J. Bacteriol.">
        <title>Draft genome of Streptomyces tsukubaensis NRRL 18488, the producer of the clinically important immunosuppressant tacrolimus (FK506).</title>
        <authorList>
            <person name="Barreiro C."/>
            <person name="Prieto C."/>
            <person name="Sola-Landa A."/>
            <person name="Solera E."/>
            <person name="Martinez-Castro M."/>
            <person name="Perez-Redondo R."/>
            <person name="Garcia-Estrada C."/>
            <person name="Aparicio J.F."/>
            <person name="Fernandez-Martinez L.T."/>
            <person name="Santos-Aberturas J."/>
            <person name="Salehi-Najafabadi Z."/>
            <person name="Rodriguez-Garcia A."/>
            <person name="Tauch A."/>
            <person name="Martin J.F."/>
        </authorList>
    </citation>
    <scope>NUCLEOTIDE SEQUENCE [LARGE SCALE GENOMIC DNA]</scope>
    <source>
        <strain evidence="6">DSM 42081 / NBRC 108919 / NRRL 18488 / 9993</strain>
    </source>
</reference>
<dbReference type="Gene3D" id="3.40.50.1820">
    <property type="entry name" value="alpha/beta hydrolase"/>
    <property type="match status" value="1"/>
</dbReference>
<dbReference type="PRINTS" id="PR00111">
    <property type="entry name" value="ABHYDROLASE"/>
</dbReference>
<name>A0A7G3UQG2_STRT9</name>
<keyword evidence="1" id="KW-0575">Peroxidase</keyword>
<dbReference type="PANTHER" id="PTHR43433:SF4">
    <property type="entry name" value="NON-HEME CHLOROPEROXIDASE-RELATED"/>
    <property type="match status" value="1"/>
</dbReference>
<dbReference type="InterPro" id="IPR000073">
    <property type="entry name" value="AB_hydrolase_1"/>
</dbReference>
<proteinExistence type="inferred from homology"/>
<dbReference type="InterPro" id="IPR050471">
    <property type="entry name" value="AB_hydrolase"/>
</dbReference>
<organism evidence="5 6">
    <name type="scientific">Streptomyces tsukubensis (strain DSM 42081 / NBRC 108919 / NRRL 18488 / 9993)</name>
    <dbReference type="NCBI Taxonomy" id="1114943"/>
    <lineage>
        <taxon>Bacteria</taxon>
        <taxon>Bacillati</taxon>
        <taxon>Actinomycetota</taxon>
        <taxon>Actinomycetes</taxon>
        <taxon>Kitasatosporales</taxon>
        <taxon>Streptomycetaceae</taxon>
        <taxon>Streptomyces</taxon>
    </lineage>
</organism>
<evidence type="ECO:0000256" key="1">
    <source>
        <dbReference type="ARBA" id="ARBA00022559"/>
    </source>
</evidence>
<keyword evidence="6" id="KW-1185">Reference proteome</keyword>
<dbReference type="PRINTS" id="PR00412">
    <property type="entry name" value="EPOXHYDRLASE"/>
</dbReference>
<dbReference type="AlphaFoldDB" id="A0A7G3UQG2"/>
<dbReference type="Pfam" id="PF00561">
    <property type="entry name" value="Abhydrolase_1"/>
    <property type="match status" value="1"/>
</dbReference>
<keyword evidence="5" id="KW-0378">Hydrolase</keyword>
<evidence type="ECO:0000313" key="6">
    <source>
        <dbReference type="Proteomes" id="UP000005940"/>
    </source>
</evidence>
<protein>
    <submittedName>
        <fullName evidence="5">Alpha/beta hydrolase</fullName>
    </submittedName>
</protein>
<dbReference type="GO" id="GO:0004601">
    <property type="term" value="F:peroxidase activity"/>
    <property type="evidence" value="ECO:0007669"/>
    <property type="project" value="UniProtKB-KW"/>
</dbReference>
<accession>A0A7G3UQG2</accession>
<evidence type="ECO:0000256" key="3">
    <source>
        <dbReference type="ARBA" id="ARBA00038128"/>
    </source>
</evidence>
<evidence type="ECO:0000313" key="5">
    <source>
        <dbReference type="EMBL" id="QKM71330.1"/>
    </source>
</evidence>
<evidence type="ECO:0000259" key="4">
    <source>
        <dbReference type="Pfam" id="PF00561"/>
    </source>
</evidence>
<keyword evidence="2" id="KW-0560">Oxidoreductase</keyword>
<dbReference type="GO" id="GO:0016787">
    <property type="term" value="F:hydrolase activity"/>
    <property type="evidence" value="ECO:0007669"/>
    <property type="project" value="UniProtKB-KW"/>
</dbReference>
<gene>
    <name evidence="5" type="ORF">STSU_002745</name>
</gene>
<evidence type="ECO:0000256" key="2">
    <source>
        <dbReference type="ARBA" id="ARBA00023002"/>
    </source>
</evidence>
<feature type="domain" description="AB hydrolase-1" evidence="4">
    <location>
        <begin position="28"/>
        <end position="264"/>
    </location>
</feature>
<dbReference type="RefSeq" id="WP_040912990.1">
    <property type="nucleotide sequence ID" value="NZ_CP029159.1"/>
</dbReference>
<dbReference type="SUPFAM" id="SSF53474">
    <property type="entry name" value="alpha/beta-Hydrolases"/>
    <property type="match status" value="1"/>
</dbReference>
<dbReference type="PANTHER" id="PTHR43433">
    <property type="entry name" value="HYDROLASE, ALPHA/BETA FOLD FAMILY PROTEIN"/>
    <property type="match status" value="1"/>
</dbReference>
<dbReference type="InterPro" id="IPR029058">
    <property type="entry name" value="AB_hydrolase_fold"/>
</dbReference>
<sequence length="277" mass="30365">MPYITISHATSAVVDLYYENQGTGQPAVLIHGYPLDGRSWDRQVPALLAAGYRVITYDRRGFGRSSHPVDGYDYDTFAADLDAVLVHLELTQAVLVGHATGTGEIARYLATHGSARVARAVFVASLPPFLLRTDRTPHGFELSYFDALIARARQDRHAYLAELCHLLLEGDEHVAEPPGPGTRARLREMAAAASPRACAAVIPTWITDFRADIAAIDVPVLIVHGTRDRFMPIDATARQLRALLPRASYTEIAGAPHGLLWTHAEEVNRIVLAFLAR</sequence>